<dbReference type="InterPro" id="IPR007024">
    <property type="entry name" value="BLUF_domain"/>
</dbReference>
<accession>A0A843YGK5</accession>
<sequence length="158" mass="17849">MIPPTDGFKVIRSFFKAKARFPVFSVHDLDIMRAALRNNERDGITGFLLRDGNTYLNVVEGPKDKVEAMLARVANDPRAFGFEILSFAKTEDRQYPAWSMSYHEHNQPKPLHCPIQDFLSCPETHAVDTALAAMQSLGLRQISIDLQSNSQIQTRQTA</sequence>
<dbReference type="Gene3D" id="3.30.70.100">
    <property type="match status" value="1"/>
</dbReference>
<dbReference type="Proteomes" id="UP000444174">
    <property type="component" value="Unassembled WGS sequence"/>
</dbReference>
<dbReference type="SUPFAM" id="SSF54975">
    <property type="entry name" value="Acylphosphatase/BLUF domain-like"/>
    <property type="match status" value="1"/>
</dbReference>
<keyword evidence="3" id="KW-1185">Reference proteome</keyword>
<evidence type="ECO:0000313" key="2">
    <source>
        <dbReference type="EMBL" id="MQQ08422.1"/>
    </source>
</evidence>
<dbReference type="SMART" id="SM01034">
    <property type="entry name" value="BLUF"/>
    <property type="match status" value="1"/>
</dbReference>
<reference evidence="2 3" key="1">
    <citation type="submission" date="2019-10" db="EMBL/GenBank/DDBJ databases">
        <title>Epibacterium sp. nov., isolated from seawater.</title>
        <authorList>
            <person name="Zhang X."/>
            <person name="Li N."/>
        </authorList>
    </citation>
    <scope>NUCLEOTIDE SEQUENCE [LARGE SCALE GENOMIC DNA]</scope>
    <source>
        <strain evidence="2 3">SM1979</strain>
    </source>
</reference>
<gene>
    <name evidence="2" type="ORF">GFB49_08160</name>
</gene>
<protein>
    <recommendedName>
        <fullName evidence="1">BLUF domain-containing protein</fullName>
    </recommendedName>
</protein>
<dbReference type="PROSITE" id="PS50925">
    <property type="entry name" value="BLUF"/>
    <property type="match status" value="1"/>
</dbReference>
<comment type="caution">
    <text evidence="2">The sequence shown here is derived from an EMBL/GenBank/DDBJ whole genome shotgun (WGS) entry which is preliminary data.</text>
</comment>
<name>A0A843YGK5_9RHOB</name>
<evidence type="ECO:0000313" key="3">
    <source>
        <dbReference type="Proteomes" id="UP000444174"/>
    </source>
</evidence>
<dbReference type="Pfam" id="PF04940">
    <property type="entry name" value="BLUF"/>
    <property type="match status" value="1"/>
</dbReference>
<dbReference type="InterPro" id="IPR036046">
    <property type="entry name" value="Acylphosphatase-like_dom_sf"/>
</dbReference>
<proteinExistence type="predicted"/>
<dbReference type="EMBL" id="WIBF01000004">
    <property type="protein sequence ID" value="MQQ08422.1"/>
    <property type="molecule type" value="Genomic_DNA"/>
</dbReference>
<dbReference type="GO" id="GO:0071949">
    <property type="term" value="F:FAD binding"/>
    <property type="evidence" value="ECO:0007669"/>
    <property type="project" value="InterPro"/>
</dbReference>
<organism evidence="2 3">
    <name type="scientific">Tritonibacter litoralis</name>
    <dbReference type="NCBI Taxonomy" id="2662264"/>
    <lineage>
        <taxon>Bacteria</taxon>
        <taxon>Pseudomonadati</taxon>
        <taxon>Pseudomonadota</taxon>
        <taxon>Alphaproteobacteria</taxon>
        <taxon>Rhodobacterales</taxon>
        <taxon>Paracoccaceae</taxon>
        <taxon>Tritonibacter</taxon>
    </lineage>
</organism>
<evidence type="ECO:0000259" key="1">
    <source>
        <dbReference type="PROSITE" id="PS50925"/>
    </source>
</evidence>
<feature type="domain" description="BLUF" evidence="1">
    <location>
        <begin position="10"/>
        <end position="101"/>
    </location>
</feature>
<dbReference type="GO" id="GO:0009882">
    <property type="term" value="F:blue light photoreceptor activity"/>
    <property type="evidence" value="ECO:0007669"/>
    <property type="project" value="InterPro"/>
</dbReference>
<dbReference type="AlphaFoldDB" id="A0A843YGK5"/>